<dbReference type="InterPro" id="IPR000064">
    <property type="entry name" value="NLP_P60_dom"/>
</dbReference>
<keyword evidence="4" id="KW-0378">Hydrolase</keyword>
<dbReference type="RefSeq" id="WP_315575485.1">
    <property type="nucleotide sequence ID" value="NZ_JARDXH010000002.1"/>
</dbReference>
<sequence>MLESCQLTRRVGHLFSANHGVEAIYSAKEINNLIETAFLYQGVPYRNGGTDEYGMDCSGFLFRVYADNNLLIPRPTSQQALFGASVDLADIREGDWLFFKTNNARTINHVGLVTKIKSADAIYFIHASTSKGVREDLLQSKYWIKAYVKSLRPYKNNSN</sequence>
<gene>
    <name evidence="7" type="ORF">PQG45_04240</name>
</gene>
<protein>
    <submittedName>
        <fullName evidence="7">C40 family peptidase</fullName>
    </submittedName>
</protein>
<evidence type="ECO:0000259" key="6">
    <source>
        <dbReference type="PROSITE" id="PS51935"/>
    </source>
</evidence>
<evidence type="ECO:0000313" key="7">
    <source>
        <dbReference type="EMBL" id="MDU0808241.1"/>
    </source>
</evidence>
<feature type="domain" description="NlpC/P60" evidence="6">
    <location>
        <begin position="27"/>
        <end position="154"/>
    </location>
</feature>
<comment type="similarity">
    <text evidence="1">Belongs to the peptidase C40 family.</text>
</comment>
<evidence type="ECO:0000256" key="1">
    <source>
        <dbReference type="ARBA" id="ARBA00007074"/>
    </source>
</evidence>
<comment type="caution">
    <text evidence="7">The sequence shown here is derived from an EMBL/GenBank/DDBJ whole genome shotgun (WGS) entry which is preliminary data.</text>
</comment>
<dbReference type="SUPFAM" id="SSF54001">
    <property type="entry name" value="Cysteine proteinases"/>
    <property type="match status" value="1"/>
</dbReference>
<dbReference type="InterPro" id="IPR052062">
    <property type="entry name" value="Murein_DD/LD_carboxypeptidase"/>
</dbReference>
<accession>A0ABU3TQT7</accession>
<dbReference type="Pfam" id="PF00877">
    <property type="entry name" value="NLPC_P60"/>
    <property type="match status" value="1"/>
</dbReference>
<proteinExistence type="inferred from homology"/>
<keyword evidence="3" id="KW-0732">Signal</keyword>
<evidence type="ECO:0000256" key="3">
    <source>
        <dbReference type="ARBA" id="ARBA00022729"/>
    </source>
</evidence>
<dbReference type="PANTHER" id="PTHR47360:SF1">
    <property type="entry name" value="ENDOPEPTIDASE NLPC-RELATED"/>
    <property type="match status" value="1"/>
</dbReference>
<organism evidence="7 8">
    <name type="scientific">Aquirufa regiilacus</name>
    <dbReference type="NCBI Taxonomy" id="3024868"/>
    <lineage>
        <taxon>Bacteria</taxon>
        <taxon>Pseudomonadati</taxon>
        <taxon>Bacteroidota</taxon>
        <taxon>Cytophagia</taxon>
        <taxon>Cytophagales</taxon>
        <taxon>Flectobacillaceae</taxon>
        <taxon>Aquirufa</taxon>
    </lineage>
</organism>
<dbReference type="Proteomes" id="UP001249959">
    <property type="component" value="Unassembled WGS sequence"/>
</dbReference>
<dbReference type="PANTHER" id="PTHR47360">
    <property type="entry name" value="MUREIN DD-ENDOPEPTIDASE MEPS/MUREIN LD-CARBOXYPEPTIDASE"/>
    <property type="match status" value="1"/>
</dbReference>
<dbReference type="Gene3D" id="3.90.1720.10">
    <property type="entry name" value="endopeptidase domain like (from Nostoc punctiforme)"/>
    <property type="match status" value="1"/>
</dbReference>
<reference evidence="7 8" key="1">
    <citation type="submission" date="2023-09" db="EMBL/GenBank/DDBJ databases">
        <title>Aquirufa genomes.</title>
        <authorList>
            <person name="Pitt A."/>
        </authorList>
    </citation>
    <scope>NUCLEOTIDE SEQUENCE [LARGE SCALE GENOMIC DNA]</scope>
    <source>
        <strain evidence="7 8">LEOWEIH-7C</strain>
    </source>
</reference>
<keyword evidence="8" id="KW-1185">Reference proteome</keyword>
<evidence type="ECO:0000256" key="5">
    <source>
        <dbReference type="ARBA" id="ARBA00022807"/>
    </source>
</evidence>
<dbReference type="PROSITE" id="PS51935">
    <property type="entry name" value="NLPC_P60"/>
    <property type="match status" value="1"/>
</dbReference>
<evidence type="ECO:0000313" key="8">
    <source>
        <dbReference type="Proteomes" id="UP001249959"/>
    </source>
</evidence>
<name>A0ABU3TQT7_9BACT</name>
<keyword evidence="2" id="KW-0645">Protease</keyword>
<dbReference type="InterPro" id="IPR038765">
    <property type="entry name" value="Papain-like_cys_pep_sf"/>
</dbReference>
<evidence type="ECO:0000256" key="4">
    <source>
        <dbReference type="ARBA" id="ARBA00022801"/>
    </source>
</evidence>
<dbReference type="EMBL" id="JAVNWW010000001">
    <property type="protein sequence ID" value="MDU0808241.1"/>
    <property type="molecule type" value="Genomic_DNA"/>
</dbReference>
<evidence type="ECO:0000256" key="2">
    <source>
        <dbReference type="ARBA" id="ARBA00022670"/>
    </source>
</evidence>
<keyword evidence="5" id="KW-0788">Thiol protease</keyword>